<dbReference type="EMBL" id="FUKR01000076">
    <property type="protein sequence ID" value="SJN41980.1"/>
    <property type="molecule type" value="Genomic_DNA"/>
</dbReference>
<feature type="region of interest" description="Disordered" evidence="1">
    <location>
        <begin position="224"/>
        <end position="261"/>
    </location>
</feature>
<protein>
    <submittedName>
        <fullName evidence="2">Uncharacterized protein</fullName>
    </submittedName>
</protein>
<feature type="compositionally biased region" description="Low complexity" evidence="1">
    <location>
        <begin position="240"/>
        <end position="254"/>
    </location>
</feature>
<sequence length="261" mass="26434">MVPAPASAATLVAPSREVLDGLRARIGQMQGTPPPERGFPLSSAFEPLLPGGVLGHGRVYATPHALSLAVGLVAGASAQGAWCAVAGVPDFGVEAALAAGVSGERLVLVPEPGAHALAVVSALVDVVGVVIVGPGLRLSAGELSRLQARLRDRSASLVVVGDWPQPEARLRTQAIRWSGLGRGWGGLGAREVEVVVESRGAGRPRGWLLRVDAEGRAVGSSALRDGAGARTGRIGGERGPVLVPAGASSVSSPPERWAAAR</sequence>
<dbReference type="OrthoDB" id="3873597at2"/>
<evidence type="ECO:0000256" key="1">
    <source>
        <dbReference type="SAM" id="MobiDB-lite"/>
    </source>
</evidence>
<gene>
    <name evidence="2" type="ORF">FM119_12990</name>
</gene>
<accession>A0A1R4KCD5</accession>
<dbReference type="Proteomes" id="UP000196778">
    <property type="component" value="Unassembled WGS sequence"/>
</dbReference>
<dbReference type="AlphaFoldDB" id="A0A1R4KCD5"/>
<reference evidence="3" key="1">
    <citation type="submission" date="2017-02" db="EMBL/GenBank/DDBJ databases">
        <authorList>
            <person name="Dridi B."/>
        </authorList>
    </citation>
    <scope>NUCLEOTIDE SEQUENCE [LARGE SCALE GENOMIC DNA]</scope>
    <source>
        <strain evidence="3">EB411</strain>
    </source>
</reference>
<evidence type="ECO:0000313" key="2">
    <source>
        <dbReference type="EMBL" id="SJN41980.1"/>
    </source>
</evidence>
<keyword evidence="3" id="KW-1185">Reference proteome</keyword>
<dbReference type="RefSeq" id="WP_087138596.1">
    <property type="nucleotide sequence ID" value="NZ_FUKR01000076.1"/>
</dbReference>
<proteinExistence type="predicted"/>
<organism evidence="2 3">
    <name type="scientific">Mycetocola reblochoni REB411</name>
    <dbReference type="NCBI Taxonomy" id="1255698"/>
    <lineage>
        <taxon>Bacteria</taxon>
        <taxon>Bacillati</taxon>
        <taxon>Actinomycetota</taxon>
        <taxon>Actinomycetes</taxon>
        <taxon>Micrococcales</taxon>
        <taxon>Microbacteriaceae</taxon>
        <taxon>Mycetocola</taxon>
    </lineage>
</organism>
<name>A0A1R4KCD5_9MICO</name>
<evidence type="ECO:0000313" key="3">
    <source>
        <dbReference type="Proteomes" id="UP000196778"/>
    </source>
</evidence>